<feature type="repeat" description="PPR" evidence="3">
    <location>
        <begin position="135"/>
        <end position="169"/>
    </location>
</feature>
<dbReference type="AlphaFoldDB" id="A0ABD1WSL6"/>
<dbReference type="InterPro" id="IPR011990">
    <property type="entry name" value="TPR-like_helical_dom_sf"/>
</dbReference>
<dbReference type="InterPro" id="IPR002885">
    <property type="entry name" value="PPR_rpt"/>
</dbReference>
<dbReference type="PROSITE" id="PS51375">
    <property type="entry name" value="PPR"/>
    <property type="match status" value="4"/>
</dbReference>
<dbReference type="Proteomes" id="UP001604277">
    <property type="component" value="Unassembled WGS sequence"/>
</dbReference>
<dbReference type="Gene3D" id="1.25.40.10">
    <property type="entry name" value="Tetratricopeptide repeat domain"/>
    <property type="match status" value="3"/>
</dbReference>
<dbReference type="PANTHER" id="PTHR47936:SF3">
    <property type="entry name" value="PENTACOTRIPEPTIDE-REPEAT REGION OF PRORP DOMAIN-CONTAINING PROTEIN"/>
    <property type="match status" value="1"/>
</dbReference>
<keyword evidence="5" id="KW-1185">Reference proteome</keyword>
<keyword evidence="2" id="KW-0677">Repeat</keyword>
<comment type="similarity">
    <text evidence="1">Belongs to the PPR family. P subfamily.</text>
</comment>
<name>A0ABD1WSL6_9LAMI</name>
<evidence type="ECO:0000313" key="4">
    <source>
        <dbReference type="EMBL" id="KAL2551688.1"/>
    </source>
</evidence>
<organism evidence="4 5">
    <name type="scientific">Forsythia ovata</name>
    <dbReference type="NCBI Taxonomy" id="205694"/>
    <lineage>
        <taxon>Eukaryota</taxon>
        <taxon>Viridiplantae</taxon>
        <taxon>Streptophyta</taxon>
        <taxon>Embryophyta</taxon>
        <taxon>Tracheophyta</taxon>
        <taxon>Spermatophyta</taxon>
        <taxon>Magnoliopsida</taxon>
        <taxon>eudicotyledons</taxon>
        <taxon>Gunneridae</taxon>
        <taxon>Pentapetalae</taxon>
        <taxon>asterids</taxon>
        <taxon>lamiids</taxon>
        <taxon>Lamiales</taxon>
        <taxon>Oleaceae</taxon>
        <taxon>Forsythieae</taxon>
        <taxon>Forsythia</taxon>
    </lineage>
</organism>
<dbReference type="EMBL" id="JBFOLJ010000002">
    <property type="protein sequence ID" value="KAL2551688.1"/>
    <property type="molecule type" value="Genomic_DNA"/>
</dbReference>
<evidence type="ECO:0000313" key="5">
    <source>
        <dbReference type="Proteomes" id="UP001604277"/>
    </source>
</evidence>
<dbReference type="NCBIfam" id="TIGR00756">
    <property type="entry name" value="PPR"/>
    <property type="match status" value="4"/>
</dbReference>
<dbReference type="PANTHER" id="PTHR47936">
    <property type="entry name" value="PPR_LONG DOMAIN-CONTAINING PROTEIN"/>
    <property type="match status" value="1"/>
</dbReference>
<gene>
    <name evidence="4" type="ORF">Fot_05307</name>
</gene>
<protein>
    <submittedName>
        <fullName evidence="4">Pentatricopeptide repeat-containing protein</fullName>
    </submittedName>
</protein>
<evidence type="ECO:0000256" key="2">
    <source>
        <dbReference type="ARBA" id="ARBA00022737"/>
    </source>
</evidence>
<evidence type="ECO:0000256" key="1">
    <source>
        <dbReference type="ARBA" id="ARBA00007626"/>
    </source>
</evidence>
<dbReference type="Pfam" id="PF01535">
    <property type="entry name" value="PPR"/>
    <property type="match status" value="4"/>
</dbReference>
<evidence type="ECO:0000256" key="3">
    <source>
        <dbReference type="PROSITE-ProRule" id="PRU00708"/>
    </source>
</evidence>
<comment type="caution">
    <text evidence="4">The sequence shown here is derived from an EMBL/GenBank/DDBJ whole genome shotgun (WGS) entry which is preliminary data.</text>
</comment>
<feature type="repeat" description="PPR" evidence="3">
    <location>
        <begin position="66"/>
        <end position="100"/>
    </location>
</feature>
<feature type="repeat" description="PPR" evidence="3">
    <location>
        <begin position="1"/>
        <end position="28"/>
    </location>
</feature>
<dbReference type="Pfam" id="PF13041">
    <property type="entry name" value="PPR_2"/>
    <property type="match status" value="1"/>
</dbReference>
<accession>A0ABD1WSL6</accession>
<proteinExistence type="inferred from homology"/>
<feature type="repeat" description="PPR" evidence="3">
    <location>
        <begin position="29"/>
        <end position="59"/>
    </location>
</feature>
<sequence>MIKGFCDVGRLEDACQLIKCMKGHGCLPNAVVYSTLLDGVCKHGSLEKALEFLGKMEKEDEDCRPNVVTYSTLIEGFVEKGRAMEALGVLDRMEDTGLQPNGVIITALIDGRSKEGRVEEARKVIDRVSIGSEKHNKFYGLLVVSLCRIGKTKEAEKIFRMMIASGMKPNDLVLSTIIKAIFLEDRVLDGFGLFDSLEKSGRSPAIDSDIYSIMLAGLCEKSHLVEAAKLATLMVERRI</sequence>
<reference evidence="5" key="1">
    <citation type="submission" date="2024-07" db="EMBL/GenBank/DDBJ databases">
        <title>Two chromosome-level genome assemblies of Korean endemic species Abeliophyllum distichum and Forsythia ovata (Oleaceae).</title>
        <authorList>
            <person name="Jang H."/>
        </authorList>
    </citation>
    <scope>NUCLEOTIDE SEQUENCE [LARGE SCALE GENOMIC DNA]</scope>
</reference>